<accession>A0A0A0C021</accession>
<evidence type="ECO:0000256" key="1">
    <source>
        <dbReference type="SAM" id="MobiDB-lite"/>
    </source>
</evidence>
<name>A0A0A0C021_9CELL</name>
<keyword evidence="3" id="KW-1185">Reference proteome</keyword>
<dbReference type="EMBL" id="AXCZ01000015">
    <property type="protein sequence ID" value="KGM14023.1"/>
    <property type="molecule type" value="Genomic_DNA"/>
</dbReference>
<feature type="region of interest" description="Disordered" evidence="1">
    <location>
        <begin position="1"/>
        <end position="43"/>
    </location>
</feature>
<dbReference type="OrthoDB" id="4829393at2"/>
<evidence type="ECO:0000313" key="2">
    <source>
        <dbReference type="EMBL" id="KGM14023.1"/>
    </source>
</evidence>
<protein>
    <submittedName>
        <fullName evidence="2">Chromosome partitioning protein</fullName>
    </submittedName>
</protein>
<dbReference type="Proteomes" id="UP000054314">
    <property type="component" value="Unassembled WGS sequence"/>
</dbReference>
<comment type="caution">
    <text evidence="2">The sequence shown here is derived from an EMBL/GenBank/DDBJ whole genome shotgun (WGS) entry which is preliminary data.</text>
</comment>
<proteinExistence type="predicted"/>
<sequence length="43" mass="4671">MTENLPDSFDPKQPDLPTKAVDPDPIPADDGDEDTPKETTETS</sequence>
<evidence type="ECO:0000313" key="3">
    <source>
        <dbReference type="Proteomes" id="UP000054314"/>
    </source>
</evidence>
<dbReference type="AlphaFoldDB" id="A0A0A0C021"/>
<feature type="compositionally biased region" description="Basic and acidic residues" evidence="1">
    <location>
        <begin position="34"/>
        <end position="43"/>
    </location>
</feature>
<gene>
    <name evidence="2" type="ORF">N869_06085</name>
</gene>
<reference evidence="2 3" key="1">
    <citation type="submission" date="2013-08" db="EMBL/GenBank/DDBJ databases">
        <title>Genome sequencing of Cellulomonas bogoriensis 69B4.</title>
        <authorList>
            <person name="Chen F."/>
            <person name="Li Y."/>
            <person name="Wang G."/>
        </authorList>
    </citation>
    <scope>NUCLEOTIDE SEQUENCE [LARGE SCALE GENOMIC DNA]</scope>
    <source>
        <strain evidence="2 3">69B4</strain>
    </source>
</reference>
<organism evidence="2 3">
    <name type="scientific">Cellulomonas bogoriensis 69B4 = DSM 16987</name>
    <dbReference type="NCBI Taxonomy" id="1386082"/>
    <lineage>
        <taxon>Bacteria</taxon>
        <taxon>Bacillati</taxon>
        <taxon>Actinomycetota</taxon>
        <taxon>Actinomycetes</taxon>
        <taxon>Micrococcales</taxon>
        <taxon>Cellulomonadaceae</taxon>
        <taxon>Cellulomonas</taxon>
    </lineage>
</organism>
<dbReference type="RefSeq" id="WP_156968311.1">
    <property type="nucleotide sequence ID" value="NZ_AXCZ01000015.1"/>
</dbReference>